<evidence type="ECO:0000256" key="6">
    <source>
        <dbReference type="SAM" id="Phobius"/>
    </source>
</evidence>
<dbReference type="InterPro" id="IPR026022">
    <property type="entry name" value="PhoU_dom"/>
</dbReference>
<dbReference type="InterPro" id="IPR038078">
    <property type="entry name" value="PhoU-like_sf"/>
</dbReference>
<dbReference type="Pfam" id="PF01895">
    <property type="entry name" value="PhoU"/>
    <property type="match status" value="2"/>
</dbReference>
<evidence type="ECO:0000259" key="7">
    <source>
        <dbReference type="Pfam" id="PF01895"/>
    </source>
</evidence>
<evidence type="ECO:0000256" key="1">
    <source>
        <dbReference type="ARBA" id="ARBA00004651"/>
    </source>
</evidence>
<evidence type="ECO:0000313" key="8">
    <source>
        <dbReference type="EMBL" id="MBC8531532.1"/>
    </source>
</evidence>
<protein>
    <submittedName>
        <fullName evidence="8">Na/Pi cotransporter family protein</fullName>
    </submittedName>
</protein>
<dbReference type="EMBL" id="JACRSR010000002">
    <property type="protein sequence ID" value="MBC8531532.1"/>
    <property type="molecule type" value="Genomic_DNA"/>
</dbReference>
<reference evidence="8" key="1">
    <citation type="submission" date="2020-08" db="EMBL/GenBank/DDBJ databases">
        <title>Genome public.</title>
        <authorList>
            <person name="Liu C."/>
            <person name="Sun Q."/>
        </authorList>
    </citation>
    <scope>NUCLEOTIDE SEQUENCE</scope>
    <source>
        <strain evidence="8">NSJ-53</strain>
    </source>
</reference>
<feature type="transmembrane region" description="Helical" evidence="6">
    <location>
        <begin position="173"/>
        <end position="199"/>
    </location>
</feature>
<dbReference type="SUPFAM" id="SSF109755">
    <property type="entry name" value="PhoU-like"/>
    <property type="match status" value="1"/>
</dbReference>
<dbReference type="GO" id="GO:0044341">
    <property type="term" value="P:sodium-dependent phosphate transport"/>
    <property type="evidence" value="ECO:0007669"/>
    <property type="project" value="InterPro"/>
</dbReference>
<keyword evidence="2" id="KW-1003">Cell membrane</keyword>
<feature type="domain" description="PhoU" evidence="7">
    <location>
        <begin position="344"/>
        <end position="429"/>
    </location>
</feature>
<name>A0A926D4X8_9FIRM</name>
<dbReference type="InterPro" id="IPR004633">
    <property type="entry name" value="NaPi_cotrn-rel/YqeW-like"/>
</dbReference>
<accession>A0A926D4X8</accession>
<comment type="subcellular location">
    <subcellularLocation>
        <location evidence="1">Cell membrane</location>
        <topology evidence="1">Multi-pass membrane protein</topology>
    </subcellularLocation>
</comment>
<keyword evidence="3 6" id="KW-0812">Transmembrane</keyword>
<organism evidence="8 9">
    <name type="scientific">Gehongia tenuis</name>
    <dbReference type="NCBI Taxonomy" id="2763655"/>
    <lineage>
        <taxon>Bacteria</taxon>
        <taxon>Bacillati</taxon>
        <taxon>Bacillota</taxon>
        <taxon>Clostridia</taxon>
        <taxon>Christensenellales</taxon>
        <taxon>Christensenellaceae</taxon>
        <taxon>Gehongia</taxon>
    </lineage>
</organism>
<gene>
    <name evidence="8" type="ORF">H8696_06680</name>
</gene>
<feature type="transmembrane region" description="Helical" evidence="6">
    <location>
        <begin position="135"/>
        <end position="153"/>
    </location>
</feature>
<dbReference type="RefSeq" id="WP_249316157.1">
    <property type="nucleotide sequence ID" value="NZ_JACRSR010000002.1"/>
</dbReference>
<feature type="domain" description="PhoU" evidence="7">
    <location>
        <begin position="447"/>
        <end position="531"/>
    </location>
</feature>
<feature type="transmembrane region" description="Helical" evidence="6">
    <location>
        <begin position="106"/>
        <end position="123"/>
    </location>
</feature>
<dbReference type="Pfam" id="PF02690">
    <property type="entry name" value="Na_Pi_cotrans"/>
    <property type="match status" value="1"/>
</dbReference>
<dbReference type="GO" id="GO:0005886">
    <property type="term" value="C:plasma membrane"/>
    <property type="evidence" value="ECO:0007669"/>
    <property type="project" value="UniProtKB-SubCell"/>
</dbReference>
<dbReference type="PANTHER" id="PTHR10010:SF46">
    <property type="entry name" value="SODIUM-DEPENDENT PHOSPHATE TRANSPORT PROTEIN 2B"/>
    <property type="match status" value="1"/>
</dbReference>
<evidence type="ECO:0000256" key="3">
    <source>
        <dbReference type="ARBA" id="ARBA00022692"/>
    </source>
</evidence>
<evidence type="ECO:0000256" key="4">
    <source>
        <dbReference type="ARBA" id="ARBA00022989"/>
    </source>
</evidence>
<keyword evidence="9" id="KW-1185">Reference proteome</keyword>
<proteinExistence type="predicted"/>
<feature type="transmembrane region" description="Helical" evidence="6">
    <location>
        <begin position="284"/>
        <end position="304"/>
    </location>
</feature>
<feature type="transmembrane region" description="Helical" evidence="6">
    <location>
        <begin position="211"/>
        <end position="233"/>
    </location>
</feature>
<dbReference type="NCBIfam" id="TIGR00704">
    <property type="entry name" value="NaPi_cotrn_rel"/>
    <property type="match status" value="1"/>
</dbReference>
<comment type="caution">
    <text evidence="8">The sequence shown here is derived from an EMBL/GenBank/DDBJ whole genome shotgun (WGS) entry which is preliminary data.</text>
</comment>
<keyword evidence="5 6" id="KW-0472">Membrane</keyword>
<sequence length="535" mass="58668">MSIFDVFALCGGLGLFLYGMKLMSEGLEQVAGDRMRRLLEVLTNNRLMAVGVGALVTAIIQSSSATTVMVVGFVNAGLMNLMQAVGVIMGANIGTTITAQLVAFKLTKIAPVFLLAGVLIILFSKKKTAQRVGQIIAGFGILFVGMEFMGTSMEPLQDSEAFRSFMVNFQNPLMGILAGAVFTAVIQSSSASVGILQALAMQGLIGIDSAIFVILGQNIGTCITAIISCIGTNNTAKRAAIIHLLFNLVGTIIFLLILTFVPFTDWIASMSPGDTVRQIANAHTIFNIVVTVLLFPCANLLVWLSKKIIPGEDPQTEQLRLKYLDERILETPAIALAQVYKETERMGRIAKENVNVAMEAFFTKNEALFDDVEKREKVLNYLNHEITSYLVKFNTLHAGTPEGEVIGALYHVVSDMERVGDHAENIVEYAESRAQGVSISDAAIVELKEMAELVDRILEEALLIFHTRSKESTNVINPIEERIDEMKDSLRNRHIERLNRGECTPRSGMIFLDLVTNLERIADHATNIAYSVREM</sequence>
<evidence type="ECO:0000313" key="9">
    <source>
        <dbReference type="Proteomes" id="UP000623172"/>
    </source>
</evidence>
<dbReference type="Gene3D" id="1.20.58.220">
    <property type="entry name" value="Phosphate transport system protein phou homolog 2, domain 2"/>
    <property type="match status" value="1"/>
</dbReference>
<keyword evidence="4 6" id="KW-1133">Transmembrane helix</keyword>
<dbReference type="InterPro" id="IPR003841">
    <property type="entry name" value="Na/Pi_transpt"/>
</dbReference>
<feature type="transmembrane region" description="Helical" evidence="6">
    <location>
        <begin position="50"/>
        <end position="74"/>
    </location>
</feature>
<dbReference type="NCBIfam" id="NF037997">
    <property type="entry name" value="Na_Pi_symport"/>
    <property type="match status" value="1"/>
</dbReference>
<dbReference type="AlphaFoldDB" id="A0A926D4X8"/>
<evidence type="ECO:0000256" key="2">
    <source>
        <dbReference type="ARBA" id="ARBA00022475"/>
    </source>
</evidence>
<feature type="transmembrane region" description="Helical" evidence="6">
    <location>
        <begin position="239"/>
        <end position="263"/>
    </location>
</feature>
<dbReference type="PANTHER" id="PTHR10010">
    <property type="entry name" value="SOLUTE CARRIER FAMILY 34 SODIUM PHOSPHATE , MEMBER 2-RELATED"/>
    <property type="match status" value="1"/>
</dbReference>
<evidence type="ECO:0000256" key="5">
    <source>
        <dbReference type="ARBA" id="ARBA00023136"/>
    </source>
</evidence>
<dbReference type="Proteomes" id="UP000623172">
    <property type="component" value="Unassembled WGS sequence"/>
</dbReference>
<dbReference type="GO" id="GO:0005436">
    <property type="term" value="F:sodium:phosphate symporter activity"/>
    <property type="evidence" value="ECO:0007669"/>
    <property type="project" value="InterPro"/>
</dbReference>